<dbReference type="PANTHER" id="PTHR24223">
    <property type="entry name" value="ATP-BINDING CASSETTE SUB-FAMILY C"/>
    <property type="match status" value="1"/>
</dbReference>
<evidence type="ECO:0000256" key="2">
    <source>
        <dbReference type="ARBA" id="ARBA00022840"/>
    </source>
</evidence>
<evidence type="ECO:0000313" key="4">
    <source>
        <dbReference type="EMBL" id="MBW15388.1"/>
    </source>
</evidence>
<organism evidence="4">
    <name type="scientific">Melanaphis sacchari</name>
    <dbReference type="NCBI Taxonomy" id="742174"/>
    <lineage>
        <taxon>Eukaryota</taxon>
        <taxon>Metazoa</taxon>
        <taxon>Ecdysozoa</taxon>
        <taxon>Arthropoda</taxon>
        <taxon>Hexapoda</taxon>
        <taxon>Insecta</taxon>
        <taxon>Pterygota</taxon>
        <taxon>Neoptera</taxon>
        <taxon>Paraneoptera</taxon>
        <taxon>Hemiptera</taxon>
        <taxon>Sternorrhyncha</taxon>
        <taxon>Aphidomorpha</taxon>
        <taxon>Aphidoidea</taxon>
        <taxon>Aphididae</taxon>
        <taxon>Aphidini</taxon>
        <taxon>Melanaphis</taxon>
    </lineage>
</organism>
<keyword evidence="2" id="KW-0067">ATP-binding</keyword>
<reference evidence="4" key="1">
    <citation type="submission" date="2017-10" db="EMBL/GenBank/DDBJ databases">
        <title>Transcriptome Assembly of Sugarcane Aphid Adults.</title>
        <authorList>
            <person name="Scully E.D."/>
            <person name="Palmer N.A."/>
            <person name="Geib S.M."/>
            <person name="Sarath G."/>
            <person name="Sattler S.E."/>
        </authorList>
    </citation>
    <scope>NUCLEOTIDE SEQUENCE</scope>
    <source>
        <tissue evidence="4">Whole body</tissue>
    </source>
</reference>
<protein>
    <submittedName>
        <fullName evidence="4">Multidrug resistance-associated protein 4</fullName>
    </submittedName>
</protein>
<evidence type="ECO:0000259" key="3">
    <source>
        <dbReference type="Pfam" id="PF00005"/>
    </source>
</evidence>
<sequence length="128" mass="14239">MSEGGSNFSVGQRQLICLARAIIQSNKILVLDEATANVDPHTDALIQKTIRNKFQTSTVLTIAHRLNTVIDSDKVLVMDKGTMVEFDHPYNLLQNKEGVFYKMVEQTGPDTADLLHRLATKVISTKNV</sequence>
<dbReference type="OrthoDB" id="6500128at2759"/>
<dbReference type="GO" id="GO:0016020">
    <property type="term" value="C:membrane"/>
    <property type="evidence" value="ECO:0007669"/>
    <property type="project" value="TreeGrafter"/>
</dbReference>
<dbReference type="SUPFAM" id="SSF52540">
    <property type="entry name" value="P-loop containing nucleoside triphosphate hydrolases"/>
    <property type="match status" value="1"/>
</dbReference>
<gene>
    <name evidence="4" type="primary">ABCC4_1</name>
</gene>
<dbReference type="GO" id="GO:0005524">
    <property type="term" value="F:ATP binding"/>
    <property type="evidence" value="ECO:0007669"/>
    <property type="project" value="UniProtKB-KW"/>
</dbReference>
<dbReference type="InterPro" id="IPR003439">
    <property type="entry name" value="ABC_transporter-like_ATP-bd"/>
</dbReference>
<feature type="domain" description="ABC transporter" evidence="3">
    <location>
        <begin position="4"/>
        <end position="36"/>
    </location>
</feature>
<name>A0A2H8TQ56_9HEMI</name>
<dbReference type="AlphaFoldDB" id="A0A2H8TQ56"/>
<dbReference type="Pfam" id="PF00005">
    <property type="entry name" value="ABC_tran"/>
    <property type="match status" value="1"/>
</dbReference>
<accession>A0A2H8TQ56</accession>
<dbReference type="FunFam" id="3.40.50.300:FF:003492">
    <property type="entry name" value="AGAP012735-PA"/>
    <property type="match status" value="1"/>
</dbReference>
<dbReference type="InterPro" id="IPR050173">
    <property type="entry name" value="ABC_transporter_C-like"/>
</dbReference>
<dbReference type="EMBL" id="GFXV01003583">
    <property type="protein sequence ID" value="MBW15388.1"/>
    <property type="molecule type" value="Transcribed_RNA"/>
</dbReference>
<dbReference type="PANTHER" id="PTHR24223:SF448">
    <property type="entry name" value="FI20146P1-RELATED"/>
    <property type="match status" value="1"/>
</dbReference>
<dbReference type="Gene3D" id="3.40.50.300">
    <property type="entry name" value="P-loop containing nucleotide triphosphate hydrolases"/>
    <property type="match status" value="1"/>
</dbReference>
<dbReference type="GO" id="GO:0016887">
    <property type="term" value="F:ATP hydrolysis activity"/>
    <property type="evidence" value="ECO:0007669"/>
    <property type="project" value="InterPro"/>
</dbReference>
<dbReference type="InterPro" id="IPR027417">
    <property type="entry name" value="P-loop_NTPase"/>
</dbReference>
<keyword evidence="1" id="KW-0547">Nucleotide-binding</keyword>
<dbReference type="GO" id="GO:0042626">
    <property type="term" value="F:ATPase-coupled transmembrane transporter activity"/>
    <property type="evidence" value="ECO:0007669"/>
    <property type="project" value="TreeGrafter"/>
</dbReference>
<evidence type="ECO:0000256" key="1">
    <source>
        <dbReference type="ARBA" id="ARBA00022741"/>
    </source>
</evidence>
<proteinExistence type="predicted"/>